<evidence type="ECO:0000259" key="5">
    <source>
        <dbReference type="Pfam" id="PF26254"/>
    </source>
</evidence>
<dbReference type="EMBL" id="HE576752">
    <property type="protein sequence ID" value="CCC67765.1"/>
    <property type="molecule type" value="Genomic_DNA"/>
</dbReference>
<keyword evidence="2" id="KW-0333">Golgi apparatus</keyword>
<dbReference type="GO" id="GO:1990071">
    <property type="term" value="C:TRAPPII protein complex"/>
    <property type="evidence" value="ECO:0007669"/>
    <property type="project" value="EnsemblFungi"/>
</dbReference>
<evidence type="ECO:0000256" key="1">
    <source>
        <dbReference type="ARBA" id="ARBA00004555"/>
    </source>
</evidence>
<dbReference type="GO" id="GO:0005769">
    <property type="term" value="C:early endosome"/>
    <property type="evidence" value="ECO:0007669"/>
    <property type="project" value="EnsemblFungi"/>
</dbReference>
<proteinExistence type="predicted"/>
<dbReference type="PANTHER" id="PTHR21512:SF5">
    <property type="entry name" value="TRAFFICKING PROTEIN PARTICLE COMPLEX SUBUNIT 9"/>
    <property type="match status" value="1"/>
</dbReference>
<dbReference type="Pfam" id="PF26283">
    <property type="entry name" value="Ig_TRAPPC9-Trs120_4th"/>
    <property type="match status" value="1"/>
</dbReference>
<dbReference type="InterPro" id="IPR058565">
    <property type="entry name" value="Ig_TRAPPC9_Trs120_1st"/>
</dbReference>
<evidence type="ECO:0000259" key="3">
    <source>
        <dbReference type="Pfam" id="PF08626"/>
    </source>
</evidence>
<dbReference type="GO" id="GO:0005829">
    <property type="term" value="C:cytosol"/>
    <property type="evidence" value="ECO:0007669"/>
    <property type="project" value="GOC"/>
</dbReference>
<accession>G0V8G7</accession>
<dbReference type="InterPro" id="IPR058563">
    <property type="entry name" value="Trs120_TRAPPC9_N"/>
</dbReference>
<dbReference type="GO" id="GO:0005085">
    <property type="term" value="F:guanyl-nucleotide exchange factor activity"/>
    <property type="evidence" value="ECO:0007669"/>
    <property type="project" value="EnsemblFungi"/>
</dbReference>
<dbReference type="Pfam" id="PF08626">
    <property type="entry name" value="TRAPPC9-Trs120"/>
    <property type="match status" value="1"/>
</dbReference>
<dbReference type="FunCoup" id="G0V8G7">
    <property type="interactions" value="44"/>
</dbReference>
<dbReference type="GO" id="GO:0005802">
    <property type="term" value="C:trans-Golgi network"/>
    <property type="evidence" value="ECO:0007669"/>
    <property type="project" value="EnsemblFungi"/>
</dbReference>
<dbReference type="InterPro" id="IPR058567">
    <property type="entry name" value="Ig_TRAPPC9_Trs120_3rd"/>
</dbReference>
<dbReference type="InParanoid" id="G0V8G7"/>
<feature type="domain" description="Trs120/TRAPPC9 third Ig-like" evidence="6">
    <location>
        <begin position="964"/>
        <end position="1134"/>
    </location>
</feature>
<dbReference type="RefSeq" id="XP_003674146.1">
    <property type="nucleotide sequence ID" value="XM_003674098.1"/>
</dbReference>
<dbReference type="GO" id="GO:0034498">
    <property type="term" value="P:early endosome to Golgi transport"/>
    <property type="evidence" value="ECO:0007669"/>
    <property type="project" value="EnsemblFungi"/>
</dbReference>
<reference evidence="9" key="1">
    <citation type="journal article" date="2011" name="Proc. Natl. Acad. Sci. U.S.A.">
        <title>Evolutionary erosion of yeast sex chromosomes by mating-type switching accidents.</title>
        <authorList>
            <person name="Gordon J.L."/>
            <person name="Armisen D."/>
            <person name="Proux-Wera E."/>
            <person name="Oheigeartaigh S.S."/>
            <person name="Byrne K.P."/>
            <person name="Wolfe K.H."/>
        </authorList>
    </citation>
    <scope>NUCLEOTIDE SEQUENCE [LARGE SCALE GENOMIC DNA]</scope>
    <source>
        <strain evidence="9">ATCC 76901 / BCRC 22586 / CBS 4309 / NBRC 1992 / NRRL Y-12630</strain>
    </source>
</reference>
<dbReference type="InterPro" id="IPR058564">
    <property type="entry name" value="TPR_TRAPPC9_Trs120"/>
</dbReference>
<dbReference type="OrthoDB" id="27962at2759"/>
<evidence type="ECO:0000259" key="6">
    <source>
        <dbReference type="Pfam" id="PF26282"/>
    </source>
</evidence>
<name>G0V8G7_NAUCA</name>
<keyword evidence="9" id="KW-1185">Reference proteome</keyword>
<dbReference type="GeneID" id="96901244"/>
<dbReference type="Pfam" id="PF26254">
    <property type="entry name" value="Ig_TRAPPC9-Trs120_1st"/>
    <property type="match status" value="1"/>
</dbReference>
<dbReference type="Pfam" id="PF26280">
    <property type="entry name" value="Ig_TRAPPC9-Trs120_2nd"/>
    <property type="match status" value="1"/>
</dbReference>
<evidence type="ECO:0000259" key="4">
    <source>
        <dbReference type="Pfam" id="PF26251"/>
    </source>
</evidence>
<dbReference type="STRING" id="1064592.G0V8G7"/>
<evidence type="ECO:0000259" key="7">
    <source>
        <dbReference type="Pfam" id="PF26283"/>
    </source>
</evidence>
<gene>
    <name evidence="8" type="primary">NCAS0A12070</name>
    <name evidence="8" type="ordered locus">NCAS_0A12070</name>
</gene>
<dbReference type="InterPro" id="IPR058568">
    <property type="entry name" value="Ig_TRAPPC9_Trs120_4th"/>
</dbReference>
<dbReference type="KEGG" id="ncs:NCAS_0A12070"/>
<comment type="subcellular location">
    <subcellularLocation>
        <location evidence="1">Golgi apparatus</location>
    </subcellularLocation>
</comment>
<dbReference type="Pfam" id="PF26282">
    <property type="entry name" value="Ig_TRAPPC9-Trs120_3rd"/>
    <property type="match status" value="1"/>
</dbReference>
<dbReference type="AlphaFoldDB" id="G0V8G7"/>
<reference key="2">
    <citation type="submission" date="2011-08" db="EMBL/GenBank/DDBJ databases">
        <title>Genome sequence of Naumovozyma castellii.</title>
        <authorList>
            <person name="Gordon J.L."/>
            <person name="Armisen D."/>
            <person name="Proux-Wera E."/>
            <person name="OhEigeartaigh S.S."/>
            <person name="Byrne K.P."/>
            <person name="Wolfe K.H."/>
        </authorList>
    </citation>
    <scope>NUCLEOTIDE SEQUENCE</scope>
    <source>
        <strain>Type strain:CBS 4309</strain>
    </source>
</reference>
<dbReference type="HOGENOM" id="CLU_002231_1_0_1"/>
<dbReference type="Proteomes" id="UP000001640">
    <property type="component" value="Chromosome 1"/>
</dbReference>
<evidence type="ECO:0000256" key="2">
    <source>
        <dbReference type="ARBA" id="ARBA00023034"/>
    </source>
</evidence>
<evidence type="ECO:0000313" key="9">
    <source>
        <dbReference type="Proteomes" id="UP000001640"/>
    </source>
</evidence>
<feature type="domain" description="Trs120/TRAPPC9 first Ig-like" evidence="5">
    <location>
        <begin position="681"/>
        <end position="756"/>
    </location>
</feature>
<feature type="domain" description="Trs120/TRAPPC9 N-terminal" evidence="3">
    <location>
        <begin position="8"/>
        <end position="316"/>
    </location>
</feature>
<organism evidence="8 9">
    <name type="scientific">Naumovozyma castellii</name>
    <name type="common">Yeast</name>
    <name type="synonym">Saccharomyces castellii</name>
    <dbReference type="NCBI Taxonomy" id="27288"/>
    <lineage>
        <taxon>Eukaryota</taxon>
        <taxon>Fungi</taxon>
        <taxon>Dikarya</taxon>
        <taxon>Ascomycota</taxon>
        <taxon>Saccharomycotina</taxon>
        <taxon>Saccharomycetes</taxon>
        <taxon>Saccharomycetales</taxon>
        <taxon>Saccharomycetaceae</taxon>
        <taxon>Naumovozyma</taxon>
    </lineage>
</organism>
<dbReference type="Pfam" id="PF26251">
    <property type="entry name" value="TPR_TRAPPC9-Trs120"/>
    <property type="match status" value="1"/>
</dbReference>
<dbReference type="eggNOG" id="KOG1953">
    <property type="taxonomic scope" value="Eukaryota"/>
</dbReference>
<dbReference type="OMA" id="EHSRDRM"/>
<sequence length="1258" mass="143287">MNTLTHYSSYVDPSKIRTLIVPIGKWKRSEFKSAVSRLKGFNEIRLLDITPIDSPLFTPQGFPSGRIFFDFATTAHADELDIFLYDFEPFRKTFIVIGLVNDASDPELNLKTLKSKYQTPISHNLIYTSDIKITNPNIFSGHFDKETNLETVLCDIGKNFLQALNHYYTSYKHVTLRSPGTIGGNSVLKTTLARQVNTTSTIATSLSSNASKNKRLSSFEMTTNTLKRSASLKLANTLSTSDTRSQQRSKGRQLKILGNFQLLAGRYVDALSSFIEAVSLLHKIRDYIWLGSALDGVSLCFILLSYLQLSFQVPEIITLLCPVETNNNNTSNDNLTKESETSSPRNSVVFNQMQSPRNSMAFQNNPALNIDVEKINLPLLIKAICDKVIYYYELSLSSTSEYVPQVVYCKIILRTLTFMTACKDESGKTLTHEVLGSIIQNKPPITKINKEEGIFNNGDIYHYANRLFELQLKDMNVEAQADVYTTLAEVYGSLGFTRKQCFVLRLLLVTFLQSSERIAWYSDYRDLLTRMLKLYGITIDGSNLISVADGWYDLQISVLQLCLTVAERIGDNEYIAKFSLFLLTEYGQILTTSEEQYLFEHYVSPSIKNGFIKKYWDSCLIRDISMNRIELNESNIENNDVPLESVILDEKLPNKNSSKIDTHEVFNPFKQLTLKSKVTTKKNESGQPTVFVVGNKAELVITIQNPFKFDISVTAVQFTSQTISYCEIDTNDLSSENPYVIKASSTRQITLNTNIKVPTFRDIHIIDSLNISVLELPMENFKIINSTNNRSRKLDSNTEGPGFEYGTTKIKILPEQPELQLINTSKMTGNAWMMLDGSKSSFKVTLRNKSLNCSIDYLQFTPITNIEKSLKNDYWKNMRADDLYSLEYELNWLREKCVTLSNAPKQMQPNEVVEFKLQVDLTEAPSDFSGFDLLVQYGMNAENKSCVYLKKFHIPYSVTLKSSIEVSNIDIIPLSDNNFPNMKSVDWIDYIIKKQKKLKTEQDDEYALLLLDMRNSWIDAISLNIEFDDFRSTDHLVEASHTSRIIIPIKKIDIENHNFAEMPIPKLTEGRQFIQSGMSEDEENKMREQYWCKEYVLSRLKCSWNLSTDNSTVGTVGFRKYIERLDSRMVTTLYQGRSLFEIQLAISDQKVSVGERVTIKATLNPLKTKHSDTTQAIVSLNFMVFDLHSSKLLPKSNRRILYNGGLTRQVSTSKHAEVPLDLVIIERGTYEISVCVTKITHPDDVLQFSTRAVTFCAV</sequence>
<protein>
    <submittedName>
        <fullName evidence="8">Uncharacterized protein</fullName>
    </submittedName>
</protein>
<feature type="domain" description="Trs120/TRAPPC9 fourth Ig-like" evidence="7">
    <location>
        <begin position="1143"/>
        <end position="1257"/>
    </location>
</feature>
<evidence type="ECO:0000313" key="8">
    <source>
        <dbReference type="EMBL" id="CCC67765.1"/>
    </source>
</evidence>
<dbReference type="GO" id="GO:0006891">
    <property type="term" value="P:intra-Golgi vesicle-mediated transport"/>
    <property type="evidence" value="ECO:0007669"/>
    <property type="project" value="EnsemblFungi"/>
</dbReference>
<dbReference type="PANTHER" id="PTHR21512">
    <property type="entry name" value="TRAFFICKING PROTEIN PARTICLE COMPLEX SUBUNIT 9"/>
    <property type="match status" value="1"/>
</dbReference>
<dbReference type="InterPro" id="IPR013935">
    <property type="entry name" value="Trs120_TRAPPC9"/>
</dbReference>
<feature type="domain" description="Trs120/TRAPPC9 TPR region" evidence="4">
    <location>
        <begin position="377"/>
        <end position="611"/>
    </location>
</feature>